<evidence type="ECO:0000313" key="3">
    <source>
        <dbReference type="Proteomes" id="UP000011865"/>
    </source>
</evidence>
<dbReference type="OrthoDB" id="39087at10239"/>
<keyword evidence="1" id="KW-0812">Transmembrane</keyword>
<dbReference type="GeneID" id="15041826"/>
<dbReference type="RefSeq" id="YP_007676967.1">
    <property type="nucleotide sequence ID" value="NC_020873.1"/>
</dbReference>
<keyword evidence="1" id="KW-0472">Membrane</keyword>
<sequence>MQHPCEDLLLVLAETNVYTKQLEKRNEYLENKLKKERRWIYFFIVLTWFWMLKYFLS</sequence>
<keyword evidence="1" id="KW-1133">Transmembrane helix</keyword>
<gene>
    <name evidence="2" type="primary">orf067</name>
</gene>
<dbReference type="KEGG" id="vg:15041826"/>
<organism evidence="2 3">
    <name type="scientific">Bacillus phage vB_BceM_Bc431v3</name>
    <dbReference type="NCBI Taxonomy" id="1195072"/>
    <lineage>
        <taxon>Viruses</taxon>
        <taxon>Duplodnaviria</taxon>
        <taxon>Heunggongvirae</taxon>
        <taxon>Uroviricota</taxon>
        <taxon>Caudoviricetes</taxon>
        <taxon>Herelleviridae</taxon>
        <taxon>Bastillevirinae</taxon>
        <taxon>Caeruleovirus</taxon>
        <taxon>Caeruleovirus Bc431</taxon>
    </lineage>
</organism>
<proteinExistence type="predicted"/>
<keyword evidence="3" id="KW-1185">Reference proteome</keyword>
<dbReference type="EMBL" id="JX094431">
    <property type="protein sequence ID" value="AFQ96377.1"/>
    <property type="molecule type" value="Genomic_DNA"/>
</dbReference>
<reference evidence="2 3" key="1">
    <citation type="journal article" date="2013" name="Virol. J.">
        <title>Genome sequence and analysis of a broad-host range lytic bacteriophage that infects the Bacillus cereus group.</title>
        <authorList>
            <person name="El-Arabi T.F."/>
            <person name="Griffiths M.W."/>
            <person name="She Y.M."/>
            <person name="Villegas A."/>
            <person name="Lingohr E.J."/>
            <person name="Kropinski A.M."/>
        </authorList>
    </citation>
    <scope>NUCLEOTIDE SEQUENCE [LARGE SCALE GENOMIC DNA]</scope>
</reference>
<feature type="transmembrane region" description="Helical" evidence="1">
    <location>
        <begin position="39"/>
        <end position="56"/>
    </location>
</feature>
<protein>
    <submittedName>
        <fullName evidence="2">Putative membrane protein</fullName>
    </submittedName>
</protein>
<evidence type="ECO:0000256" key="1">
    <source>
        <dbReference type="SAM" id="Phobius"/>
    </source>
</evidence>
<evidence type="ECO:0000313" key="2">
    <source>
        <dbReference type="EMBL" id="AFQ96377.1"/>
    </source>
</evidence>
<dbReference type="Proteomes" id="UP000011865">
    <property type="component" value="Segment"/>
</dbReference>
<name>M4HP82_9CAUD</name>
<accession>M4HP82</accession>